<proteinExistence type="inferred from homology"/>
<dbReference type="Proteomes" id="UP000198806">
    <property type="component" value="Unassembled WGS sequence"/>
</dbReference>
<dbReference type="OrthoDB" id="9793465at2"/>
<organism evidence="2 3">
    <name type="scientific">Anaerocolumna aminovalerica</name>
    <dbReference type="NCBI Taxonomy" id="1527"/>
    <lineage>
        <taxon>Bacteria</taxon>
        <taxon>Bacillati</taxon>
        <taxon>Bacillota</taxon>
        <taxon>Clostridia</taxon>
        <taxon>Lachnospirales</taxon>
        <taxon>Lachnospiraceae</taxon>
        <taxon>Anaerocolumna</taxon>
    </lineage>
</organism>
<dbReference type="EMBL" id="FOWD01000011">
    <property type="protein sequence ID" value="SFO16618.1"/>
    <property type="molecule type" value="Genomic_DNA"/>
</dbReference>
<dbReference type="PANTHER" id="PTHR34297">
    <property type="entry name" value="HYPOTHETICAL CYTOSOLIC PROTEIN-RELATED"/>
    <property type="match status" value="1"/>
</dbReference>
<name>A0A1I5EYL4_9FIRM</name>
<dbReference type="RefSeq" id="WP_091686003.1">
    <property type="nucleotide sequence ID" value="NZ_BAABFM010000085.1"/>
</dbReference>
<dbReference type="STRING" id="1527.SAMN04489757_11180"/>
<protein>
    <submittedName>
        <fullName evidence="2">Uncharacterized conserved protein YloU, alkaline shock protein (Asp23) family</fullName>
    </submittedName>
</protein>
<accession>A0A1I5EYL4</accession>
<evidence type="ECO:0000313" key="2">
    <source>
        <dbReference type="EMBL" id="SFO16618.1"/>
    </source>
</evidence>
<evidence type="ECO:0000313" key="3">
    <source>
        <dbReference type="Proteomes" id="UP000198806"/>
    </source>
</evidence>
<comment type="similarity">
    <text evidence="1">Belongs to the asp23 family.</text>
</comment>
<dbReference type="AlphaFoldDB" id="A0A1I5EYL4"/>
<evidence type="ECO:0000256" key="1">
    <source>
        <dbReference type="ARBA" id="ARBA00005721"/>
    </source>
</evidence>
<gene>
    <name evidence="2" type="ORF">SAMN04489757_11180</name>
</gene>
<reference evidence="2 3" key="1">
    <citation type="submission" date="2016-10" db="EMBL/GenBank/DDBJ databases">
        <authorList>
            <person name="de Groot N.N."/>
        </authorList>
    </citation>
    <scope>NUCLEOTIDE SEQUENCE [LARGE SCALE GENOMIC DNA]</scope>
    <source>
        <strain evidence="2 3">DSM 1283</strain>
    </source>
</reference>
<sequence>MNKEQENRNTYQINANSKVGEVQIADEVVATIAGLAATEVEGVASMASNITNELVSKLGMRNLSKGVKIDVDSNAVSVDLVLTLEYGYNIPNTSKQVQEKVKSAIESMTGLNVSNVNIRITGVNIDKKK</sequence>
<dbReference type="Pfam" id="PF03780">
    <property type="entry name" value="Asp23"/>
    <property type="match status" value="1"/>
</dbReference>
<dbReference type="InterPro" id="IPR005531">
    <property type="entry name" value="Asp23"/>
</dbReference>
<keyword evidence="3" id="KW-1185">Reference proteome</keyword>